<dbReference type="EMBL" id="AP024233">
    <property type="protein sequence ID" value="BCO09677.1"/>
    <property type="molecule type" value="Genomic_DNA"/>
</dbReference>
<evidence type="ECO:0000313" key="3">
    <source>
        <dbReference type="Proteomes" id="UP001063350"/>
    </source>
</evidence>
<evidence type="ECO:0000313" key="2">
    <source>
        <dbReference type="EMBL" id="BCO09677.1"/>
    </source>
</evidence>
<protein>
    <submittedName>
        <fullName evidence="2">Uncharacterized protein</fullName>
    </submittedName>
</protein>
<dbReference type="RefSeq" id="WP_267926430.1">
    <property type="nucleotide sequence ID" value="NZ_AP024233.1"/>
</dbReference>
<feature type="transmembrane region" description="Helical" evidence="1">
    <location>
        <begin position="59"/>
        <end position="77"/>
    </location>
</feature>
<keyword evidence="3" id="KW-1185">Reference proteome</keyword>
<evidence type="ECO:0000256" key="1">
    <source>
        <dbReference type="SAM" id="Phobius"/>
    </source>
</evidence>
<feature type="transmembrane region" description="Helical" evidence="1">
    <location>
        <begin position="6"/>
        <end position="22"/>
    </location>
</feature>
<feature type="transmembrane region" description="Helical" evidence="1">
    <location>
        <begin position="83"/>
        <end position="99"/>
    </location>
</feature>
<keyword evidence="1" id="KW-0812">Transmembrane</keyword>
<proteinExistence type="predicted"/>
<gene>
    <name evidence="2" type="ORF">GF1_20530</name>
</gene>
<name>A0A915U323_9BACT</name>
<accession>A0A915U323</accession>
<keyword evidence="1" id="KW-1133">Transmembrane helix</keyword>
<organism evidence="2 3">
    <name type="scientific">Desulfolithobacter dissulfuricans</name>
    <dbReference type="NCBI Taxonomy" id="2795293"/>
    <lineage>
        <taxon>Bacteria</taxon>
        <taxon>Pseudomonadati</taxon>
        <taxon>Thermodesulfobacteriota</taxon>
        <taxon>Desulfobulbia</taxon>
        <taxon>Desulfobulbales</taxon>
        <taxon>Desulfobulbaceae</taxon>
        <taxon>Desulfolithobacter</taxon>
    </lineage>
</organism>
<keyword evidence="1" id="KW-0472">Membrane</keyword>
<sequence length="124" mass="14071">MTAEMTSGILYLLVGAAIIYLFQQRRSQLASLTPDKVPELDEEGLAELRLLVKTAYERMLYMGVLFLPLAISTMRGSSNVSRLFFLLLIGLLFLSNIPPRNKIIRLLERYNLTVPDLQDRGIKV</sequence>
<dbReference type="AlphaFoldDB" id="A0A915U323"/>
<reference evidence="2" key="1">
    <citation type="submission" date="2020-12" db="EMBL/GenBank/DDBJ databases">
        <title>Desulfobium dissulfuricans gen. nov., sp. nov., a novel mesophilic, sulfate-reducing bacterium isolated from a deep-sea hydrothermal vent.</title>
        <authorList>
            <person name="Hashimoto Y."/>
            <person name="Tame A."/>
            <person name="Sawayama S."/>
            <person name="Miyazaki J."/>
            <person name="Takai K."/>
            <person name="Nakagawa S."/>
        </authorList>
    </citation>
    <scope>NUCLEOTIDE SEQUENCE</scope>
    <source>
        <strain evidence="2">GF1</strain>
    </source>
</reference>
<dbReference type="KEGG" id="ddu:GF1_20530"/>
<dbReference type="Proteomes" id="UP001063350">
    <property type="component" value="Chromosome"/>
</dbReference>